<dbReference type="OMA" id="RYLCDVE"/>
<dbReference type="AlphaFoldDB" id="H2YXX8"/>
<reference evidence="4" key="1">
    <citation type="submission" date="2003-08" db="EMBL/GenBank/DDBJ databases">
        <authorList>
            <person name="Birren B."/>
            <person name="Nusbaum C."/>
            <person name="Abebe A."/>
            <person name="Abouelleil A."/>
            <person name="Adekoya E."/>
            <person name="Ait-zahra M."/>
            <person name="Allen N."/>
            <person name="Allen T."/>
            <person name="An P."/>
            <person name="Anderson M."/>
            <person name="Anderson S."/>
            <person name="Arachchi H."/>
            <person name="Armbruster J."/>
            <person name="Bachantsang P."/>
            <person name="Baldwin J."/>
            <person name="Barry A."/>
            <person name="Bayul T."/>
            <person name="Blitshsteyn B."/>
            <person name="Bloom T."/>
            <person name="Blye J."/>
            <person name="Boguslavskiy L."/>
            <person name="Borowsky M."/>
            <person name="Boukhgalter B."/>
            <person name="Brunache A."/>
            <person name="Butler J."/>
            <person name="Calixte N."/>
            <person name="Calvo S."/>
            <person name="Camarata J."/>
            <person name="Campo K."/>
            <person name="Chang J."/>
            <person name="Cheshatsang Y."/>
            <person name="Citroen M."/>
            <person name="Collymore A."/>
            <person name="Considine T."/>
            <person name="Cook A."/>
            <person name="Cooke P."/>
            <person name="Corum B."/>
            <person name="Cuomo C."/>
            <person name="David R."/>
            <person name="Dawoe T."/>
            <person name="Degray S."/>
            <person name="Dodge S."/>
            <person name="Dooley K."/>
            <person name="Dorje P."/>
            <person name="Dorjee K."/>
            <person name="Dorris L."/>
            <person name="Duffey N."/>
            <person name="Dupes A."/>
            <person name="Elkins T."/>
            <person name="Engels R."/>
            <person name="Erickson J."/>
            <person name="Farina A."/>
            <person name="Faro S."/>
            <person name="Ferreira P."/>
            <person name="Fischer H."/>
            <person name="Fitzgerald M."/>
            <person name="Foley K."/>
            <person name="Gage D."/>
            <person name="Galagan J."/>
            <person name="Gearin G."/>
            <person name="Gnerre S."/>
            <person name="Gnirke A."/>
            <person name="Goyette A."/>
            <person name="Graham J."/>
            <person name="Grandbois E."/>
            <person name="Gyaltsen K."/>
            <person name="Hafez N."/>
            <person name="Hagopian D."/>
            <person name="Hagos B."/>
            <person name="Hall J."/>
            <person name="Hatcher B."/>
            <person name="Heller A."/>
            <person name="Higgins H."/>
            <person name="Honan T."/>
            <person name="Horn A."/>
            <person name="Houde N."/>
            <person name="Hughes L."/>
            <person name="Hulme W."/>
            <person name="Husby E."/>
            <person name="Iliev I."/>
            <person name="Jaffe D."/>
            <person name="Jones C."/>
            <person name="Kamal M."/>
            <person name="Kamat A."/>
            <person name="Kamvysselis M."/>
            <person name="Karlsson E."/>
            <person name="Kells C."/>
            <person name="Kieu A."/>
            <person name="Kisner P."/>
            <person name="Kodira C."/>
            <person name="Kulbokas E."/>
            <person name="Labutti K."/>
            <person name="Lama D."/>
            <person name="Landers T."/>
            <person name="Leger J."/>
            <person name="Levine S."/>
            <person name="Lewis D."/>
            <person name="Lewis T."/>
            <person name="Lindblad-toh K."/>
            <person name="Liu X."/>
            <person name="Lokyitsang T."/>
            <person name="Lokyitsang Y."/>
            <person name="Lucien O."/>
            <person name="Lui A."/>
            <person name="Ma L.J."/>
            <person name="Mabbitt R."/>
            <person name="Macdonald J."/>
            <person name="Maclean C."/>
            <person name="Major J."/>
            <person name="Manning J."/>
            <person name="Marabella R."/>
            <person name="Maru K."/>
            <person name="Matthews C."/>
            <person name="Mauceli E."/>
            <person name="Mccarthy M."/>
            <person name="Mcdonough S."/>
            <person name="Mcghee T."/>
            <person name="Meldrim J."/>
            <person name="Meneus L."/>
            <person name="Mesirov J."/>
            <person name="Mihalev A."/>
            <person name="Mihova T."/>
            <person name="Mikkelsen T."/>
            <person name="Mlenga V."/>
            <person name="Moru K."/>
            <person name="Mozes J."/>
            <person name="Mulrain L."/>
            <person name="Munson G."/>
            <person name="Naylor J."/>
            <person name="Newes C."/>
            <person name="Nguyen C."/>
            <person name="Nguyen N."/>
            <person name="Nguyen T."/>
            <person name="Nicol R."/>
            <person name="Nielsen C."/>
            <person name="Nizzari M."/>
            <person name="Norbu C."/>
            <person name="Norbu N."/>
            <person name="O'donnell P."/>
            <person name="Okoawo O."/>
            <person name="O'leary S."/>
            <person name="Omotosho B."/>
            <person name="O'neill K."/>
            <person name="Osman S."/>
            <person name="Parker S."/>
            <person name="Perrin D."/>
            <person name="Phunkhang P."/>
            <person name="Piqani B."/>
            <person name="Purcell S."/>
            <person name="Rachupka T."/>
            <person name="Ramasamy U."/>
            <person name="Rameau R."/>
            <person name="Ray V."/>
            <person name="Raymond C."/>
            <person name="Retta R."/>
            <person name="Richardson S."/>
            <person name="Rise C."/>
            <person name="Rodriguez J."/>
            <person name="Rogers J."/>
            <person name="Rogov P."/>
            <person name="Rutman M."/>
            <person name="Schupbach R."/>
            <person name="Seaman C."/>
            <person name="Settipalli S."/>
            <person name="Sharpe T."/>
            <person name="Sheridan J."/>
            <person name="Sherpa N."/>
            <person name="Shi J."/>
            <person name="Smirnov S."/>
            <person name="Smith C."/>
            <person name="Sougnez C."/>
            <person name="Spencer B."/>
            <person name="Stalker J."/>
            <person name="Stange-thomann N."/>
            <person name="Stavropoulos S."/>
            <person name="Stetson K."/>
            <person name="Stone C."/>
            <person name="Stone S."/>
            <person name="Stubbs M."/>
            <person name="Talamas J."/>
            <person name="Tchuinga P."/>
            <person name="Tenzing P."/>
            <person name="Tesfaye S."/>
            <person name="Theodore J."/>
            <person name="Thoulutsang Y."/>
            <person name="Topham K."/>
            <person name="Towey S."/>
            <person name="Tsamla T."/>
            <person name="Tsomo N."/>
            <person name="Vallee D."/>
            <person name="Vassiliev H."/>
            <person name="Venkataraman V."/>
            <person name="Vinson J."/>
            <person name="Vo A."/>
            <person name="Wade C."/>
            <person name="Wang S."/>
            <person name="Wangchuk T."/>
            <person name="Wangdi T."/>
            <person name="Whittaker C."/>
            <person name="Wilkinson J."/>
            <person name="Wu Y."/>
            <person name="Wyman D."/>
            <person name="Yadav S."/>
            <person name="Yang S."/>
            <person name="Yang X."/>
            <person name="Yeager S."/>
            <person name="Yee E."/>
            <person name="Young G."/>
            <person name="Zainoun J."/>
            <person name="Zembeck L."/>
            <person name="Zimmer A."/>
            <person name="Zody M."/>
            <person name="Lander E."/>
        </authorList>
    </citation>
    <scope>NUCLEOTIDE SEQUENCE [LARGE SCALE GENOMIC DNA]</scope>
</reference>
<dbReference type="SMART" id="SM00295">
    <property type="entry name" value="B41"/>
    <property type="match status" value="1"/>
</dbReference>
<dbReference type="GeneTree" id="ENSGT00530000063721"/>
<dbReference type="Pfam" id="PF00373">
    <property type="entry name" value="FERM_M"/>
    <property type="match status" value="1"/>
</dbReference>
<dbReference type="Gene3D" id="1.20.80.10">
    <property type="match status" value="1"/>
</dbReference>
<keyword evidence="4" id="KW-1185">Reference proteome</keyword>
<dbReference type="Pfam" id="PF24522">
    <property type="entry name" value="KRIT1_FRMD8_FERM_C"/>
    <property type="match status" value="1"/>
</dbReference>
<dbReference type="Ensembl" id="ENSCSAVT00000010313.1">
    <property type="protein sequence ID" value="ENSCSAVP00000010189.1"/>
    <property type="gene ID" value="ENSCSAVG00000006014.1"/>
</dbReference>
<dbReference type="PROSITE" id="PS50057">
    <property type="entry name" value="FERM_3"/>
    <property type="match status" value="1"/>
</dbReference>
<dbReference type="SUPFAM" id="SSF47031">
    <property type="entry name" value="Second domain of FERM"/>
    <property type="match status" value="1"/>
</dbReference>
<accession>H2YXX8</accession>
<dbReference type="InterPro" id="IPR051594">
    <property type="entry name" value="KRIT1/FRMD8"/>
</dbReference>
<dbReference type="InterPro" id="IPR011993">
    <property type="entry name" value="PH-like_dom_sf"/>
</dbReference>
<dbReference type="InterPro" id="IPR000299">
    <property type="entry name" value="FERM_domain"/>
</dbReference>
<name>H2YXX8_CIOSA</name>
<evidence type="ECO:0000313" key="3">
    <source>
        <dbReference type="Ensembl" id="ENSCSAVP00000010189.1"/>
    </source>
</evidence>
<dbReference type="GO" id="GO:0005886">
    <property type="term" value="C:plasma membrane"/>
    <property type="evidence" value="ECO:0007669"/>
    <property type="project" value="TreeGrafter"/>
</dbReference>
<evidence type="ECO:0000313" key="4">
    <source>
        <dbReference type="Proteomes" id="UP000007875"/>
    </source>
</evidence>
<dbReference type="InterPro" id="IPR035963">
    <property type="entry name" value="FERM_2"/>
</dbReference>
<evidence type="ECO:0000256" key="1">
    <source>
        <dbReference type="ARBA" id="ARBA00039547"/>
    </source>
</evidence>
<dbReference type="GO" id="GO:0090090">
    <property type="term" value="P:negative regulation of canonical Wnt signaling pathway"/>
    <property type="evidence" value="ECO:0007669"/>
    <property type="project" value="TreeGrafter"/>
</dbReference>
<sequence length="333" mass="38026">MDVVVYLPDNTGHQFMIPNGKQTITSQYLQLIIASLKLPDALAKKCFALWLKSPLLDVQLKPQHVPFRMVKQWPMLVEKFSMASDADKAQDEPALLFRRNAFLTKEDEMLITDTAVLNLLKMEAKYNIQRGIYPCDFEDVEQLGTLLCINSEDKKKEMPGIVKENLQTLVPDHMARVKRSFLSRQNSIEEKVLKSVRKVAKDETINPTIEFMKICWQLPYYGSVIFDGLVERAQSNPITSLFATHTSLPVKVAISTSGVWVIDQEKKHVLIGLLYDEFNWEMAQPQQSDEEDSIASLFLEFDDPKSGANEMLQIMSKEAPMMNSMIETCILMI</sequence>
<reference evidence="3" key="2">
    <citation type="submission" date="2025-08" db="UniProtKB">
        <authorList>
            <consortium name="Ensembl"/>
        </authorList>
    </citation>
    <scope>IDENTIFICATION</scope>
</reference>
<dbReference type="InterPro" id="IPR019749">
    <property type="entry name" value="Band_41_domain"/>
</dbReference>
<feature type="domain" description="FERM" evidence="2">
    <location>
        <begin position="1"/>
        <end position="333"/>
    </location>
</feature>
<dbReference type="InterPro" id="IPR057096">
    <property type="entry name" value="KRIT1_FRMD8_FERM_C"/>
</dbReference>
<organism evidence="3 4">
    <name type="scientific">Ciona savignyi</name>
    <name type="common">Pacific transparent sea squirt</name>
    <dbReference type="NCBI Taxonomy" id="51511"/>
    <lineage>
        <taxon>Eukaryota</taxon>
        <taxon>Metazoa</taxon>
        <taxon>Chordata</taxon>
        <taxon>Tunicata</taxon>
        <taxon>Ascidiacea</taxon>
        <taxon>Phlebobranchia</taxon>
        <taxon>Cionidae</taxon>
        <taxon>Ciona</taxon>
    </lineage>
</organism>
<dbReference type="InterPro" id="IPR019748">
    <property type="entry name" value="FERM_central"/>
</dbReference>
<protein>
    <recommendedName>
        <fullName evidence="1">FERM domain-containing protein 8</fullName>
    </recommendedName>
</protein>
<dbReference type="eggNOG" id="KOG4335">
    <property type="taxonomic scope" value="Eukaryota"/>
</dbReference>
<dbReference type="InterPro" id="IPR014352">
    <property type="entry name" value="FERM/acyl-CoA-bd_prot_sf"/>
</dbReference>
<dbReference type="Gene3D" id="2.30.29.30">
    <property type="entry name" value="Pleckstrin-homology domain (PH domain)/Phosphotyrosine-binding domain (PTB)"/>
    <property type="match status" value="1"/>
</dbReference>
<reference evidence="3" key="3">
    <citation type="submission" date="2025-09" db="UniProtKB">
        <authorList>
            <consortium name="Ensembl"/>
        </authorList>
    </citation>
    <scope>IDENTIFICATION</scope>
</reference>
<dbReference type="HOGENOM" id="CLU_032351_0_0_1"/>
<dbReference type="PANTHER" id="PTHR13283">
    <property type="entry name" value="KREV INTERACTION TRAPPED 1-RELATED"/>
    <property type="match status" value="1"/>
</dbReference>
<dbReference type="Proteomes" id="UP000007875">
    <property type="component" value="Unassembled WGS sequence"/>
</dbReference>
<dbReference type="InParanoid" id="H2YXX8"/>
<dbReference type="Gene3D" id="3.10.20.90">
    <property type="entry name" value="Phosphatidylinositol 3-kinase Catalytic Subunit, Chain A, domain 1"/>
    <property type="match status" value="1"/>
</dbReference>
<dbReference type="STRING" id="51511.ENSCSAVP00000010189"/>
<proteinExistence type="predicted"/>
<evidence type="ECO:0000259" key="2">
    <source>
        <dbReference type="PROSITE" id="PS50057"/>
    </source>
</evidence>
<dbReference type="PANTHER" id="PTHR13283:SF10">
    <property type="entry name" value="FERM DOMAIN-CONTAINING PROTEIN 8"/>
    <property type="match status" value="1"/>
</dbReference>